<keyword evidence="3" id="KW-1133">Transmembrane helix</keyword>
<protein>
    <submittedName>
        <fullName evidence="5">1-acyl-sn-glycerol-3-phosphate acyltransferase</fullName>
    </submittedName>
</protein>
<dbReference type="GO" id="GO:0006654">
    <property type="term" value="P:phosphatidic acid biosynthetic process"/>
    <property type="evidence" value="ECO:0007669"/>
    <property type="project" value="TreeGrafter"/>
</dbReference>
<keyword evidence="3" id="KW-0812">Transmembrane</keyword>
<dbReference type="PANTHER" id="PTHR10434:SF11">
    <property type="entry name" value="1-ACYL-SN-GLYCEROL-3-PHOSPHATE ACYLTRANSFERASE"/>
    <property type="match status" value="1"/>
</dbReference>
<keyword evidence="3" id="KW-0472">Membrane</keyword>
<dbReference type="OrthoDB" id="417078at2759"/>
<accession>W7TJ43</accession>
<gene>
    <name evidence="5" type="ORF">Naga_100904g1</name>
</gene>
<dbReference type="Proteomes" id="UP000019335">
    <property type="component" value="Unassembled WGS sequence"/>
</dbReference>
<evidence type="ECO:0000256" key="2">
    <source>
        <dbReference type="ARBA" id="ARBA00023315"/>
    </source>
</evidence>
<dbReference type="SUPFAM" id="SSF69593">
    <property type="entry name" value="Glycerol-3-phosphate (1)-acyltransferase"/>
    <property type="match status" value="1"/>
</dbReference>
<dbReference type="EMBL" id="AZIL01003161">
    <property type="protein sequence ID" value="EWM20361.1"/>
    <property type="molecule type" value="Genomic_DNA"/>
</dbReference>
<reference evidence="5 6" key="1">
    <citation type="journal article" date="2014" name="Mol. Plant">
        <title>Chromosome Scale Genome Assembly and Transcriptome Profiling of Nannochloropsis gaditana in Nitrogen Depletion.</title>
        <authorList>
            <person name="Corteggiani Carpinelli E."/>
            <person name="Telatin A."/>
            <person name="Vitulo N."/>
            <person name="Forcato C."/>
            <person name="D'Angelo M."/>
            <person name="Schiavon R."/>
            <person name="Vezzi A."/>
            <person name="Giacometti G.M."/>
            <person name="Morosinotto T."/>
            <person name="Valle G."/>
        </authorList>
    </citation>
    <scope>NUCLEOTIDE SEQUENCE [LARGE SCALE GENOMIC DNA]</scope>
    <source>
        <strain evidence="5 6">B-31</strain>
    </source>
</reference>
<dbReference type="GO" id="GO:0005783">
    <property type="term" value="C:endoplasmic reticulum"/>
    <property type="evidence" value="ECO:0007669"/>
    <property type="project" value="TreeGrafter"/>
</dbReference>
<dbReference type="GO" id="GO:0003841">
    <property type="term" value="F:1-acylglycerol-3-phosphate O-acyltransferase activity"/>
    <property type="evidence" value="ECO:0007669"/>
    <property type="project" value="TreeGrafter"/>
</dbReference>
<dbReference type="AlphaFoldDB" id="W7TJ43"/>
<evidence type="ECO:0000313" key="5">
    <source>
        <dbReference type="EMBL" id="EWM20361.1"/>
    </source>
</evidence>
<evidence type="ECO:0000256" key="3">
    <source>
        <dbReference type="SAM" id="Phobius"/>
    </source>
</evidence>
<feature type="transmembrane region" description="Helical" evidence="3">
    <location>
        <begin position="25"/>
        <end position="53"/>
    </location>
</feature>
<proteinExistence type="predicted"/>
<dbReference type="SMART" id="SM00563">
    <property type="entry name" value="PlsC"/>
    <property type="match status" value="1"/>
</dbReference>
<keyword evidence="6" id="KW-1185">Reference proteome</keyword>
<name>W7TJ43_9STRA</name>
<evidence type="ECO:0000313" key="6">
    <source>
        <dbReference type="Proteomes" id="UP000019335"/>
    </source>
</evidence>
<dbReference type="PANTHER" id="PTHR10434">
    <property type="entry name" value="1-ACYL-SN-GLYCEROL-3-PHOSPHATE ACYLTRANSFERASE"/>
    <property type="match status" value="1"/>
</dbReference>
<dbReference type="InterPro" id="IPR002123">
    <property type="entry name" value="Plipid/glycerol_acylTrfase"/>
</dbReference>
<dbReference type="CDD" id="cd07989">
    <property type="entry name" value="LPLAT_AGPAT-like"/>
    <property type="match status" value="1"/>
</dbReference>
<comment type="caution">
    <text evidence="5">The sequence shown here is derived from an EMBL/GenBank/DDBJ whole genome shotgun (WGS) entry which is preliminary data.</text>
</comment>
<evidence type="ECO:0000256" key="1">
    <source>
        <dbReference type="ARBA" id="ARBA00022679"/>
    </source>
</evidence>
<dbReference type="Pfam" id="PF01553">
    <property type="entry name" value="Acyltransferase"/>
    <property type="match status" value="1"/>
</dbReference>
<sequence>MGSPPRGPVIPAGQGGLALRVVVSIWGYTSMVISFIFSWMLQILACIFICPFLPSCKERLLLLGWIFRSVSSLVIRLNPYWHLRVLGPRPTRPPSKTLIMCNHLSNADAFFLSSALLPWETKYIAKASLFQVPFGGWAMGLAGDLPVHFTRDCHGWGVVKGTVGKLMEQCKVYISEGMPLTVFPEGGRSENGHLRPFKDGFFQLALETQAEILPCALSGSFLFRSESSRKFYACLPSLSFPSSLSSRPSITFLPFSPSTFRFPR</sequence>
<keyword evidence="2 5" id="KW-0012">Acyltransferase</keyword>
<evidence type="ECO:0000259" key="4">
    <source>
        <dbReference type="SMART" id="SM00563"/>
    </source>
</evidence>
<keyword evidence="1 5" id="KW-0808">Transferase</keyword>
<feature type="domain" description="Phospholipid/glycerol acyltransferase" evidence="4">
    <location>
        <begin position="97"/>
        <end position="220"/>
    </location>
</feature>
<organism evidence="5 6">
    <name type="scientific">Nannochloropsis gaditana</name>
    <dbReference type="NCBI Taxonomy" id="72520"/>
    <lineage>
        <taxon>Eukaryota</taxon>
        <taxon>Sar</taxon>
        <taxon>Stramenopiles</taxon>
        <taxon>Ochrophyta</taxon>
        <taxon>Eustigmatophyceae</taxon>
        <taxon>Eustigmatales</taxon>
        <taxon>Monodopsidaceae</taxon>
        <taxon>Nannochloropsis</taxon>
    </lineage>
</organism>